<feature type="compositionally biased region" description="Low complexity" evidence="1">
    <location>
        <begin position="122"/>
        <end position="132"/>
    </location>
</feature>
<proteinExistence type="predicted"/>
<reference evidence="2 3" key="1">
    <citation type="journal article" name="Sci. Rep.">
        <title>Genome-scale phylogenetic analyses confirm Olpidium as the closest living zoosporic fungus to the non-flagellated, terrestrial fungi.</title>
        <authorList>
            <person name="Chang Y."/>
            <person name="Rochon D."/>
            <person name="Sekimoto S."/>
            <person name="Wang Y."/>
            <person name="Chovatia M."/>
            <person name="Sandor L."/>
            <person name="Salamov A."/>
            <person name="Grigoriev I.V."/>
            <person name="Stajich J.E."/>
            <person name="Spatafora J.W."/>
        </authorList>
    </citation>
    <scope>NUCLEOTIDE SEQUENCE [LARGE SCALE GENOMIC DNA]</scope>
    <source>
        <strain evidence="2">S191</strain>
    </source>
</reference>
<comment type="caution">
    <text evidence="2">The sequence shown here is derived from an EMBL/GenBank/DDBJ whole genome shotgun (WGS) entry which is preliminary data.</text>
</comment>
<gene>
    <name evidence="2" type="ORF">BJ554DRAFT_3650</name>
</gene>
<dbReference type="OrthoDB" id="10248979at2759"/>
<dbReference type="EMBL" id="JAEFCI010011509">
    <property type="protein sequence ID" value="KAG5456577.1"/>
    <property type="molecule type" value="Genomic_DNA"/>
</dbReference>
<feature type="region of interest" description="Disordered" evidence="1">
    <location>
        <begin position="18"/>
        <end position="37"/>
    </location>
</feature>
<feature type="region of interest" description="Disordered" evidence="1">
    <location>
        <begin position="112"/>
        <end position="144"/>
    </location>
</feature>
<sequence length="541" mass="59587">MWRNVELEDISETVFLGPRGVPPDAPEIRTGAAEGNAPAAAPQLDSLAVVASTVSLALRKYSSALYVDASLRFVSGGPGGGAGNQMFADLEKLVVDGPEGAVVLDVEKSAAQSVGQGGGGSDSAQQQQQQQHDGGGDDDDGSAPRAFALRAGSEFANYFVDYELQCVRNYQCSPSVRRALRRRQRALLAQLSRPALTFGLDAQLPETDSTFCYTLLRDDILYSEVMVEHYLPNAQPAAAFEPNALPPVSSVDGVPRKRMAFLIATLTTPDVPSAAEVSVLRRLLPSVLTTLSEEEMRRFEIVVYIGFDEGDRYWDDPSTRRELDGMMKSLMFKSGAPERQAAPLPAEKAVVHFRYVRLPFSKGWVTYVWNGLFVKAYHDGCDFFFQINDDCTFETAGWLTALTAPLSAPPADDPSAYPAGFGVAGPPDLGHAARIFTQAVVSRTHYEIFGRLYPIDIKDWYSDDWITQVYGDLGRHRAEGTVVKNWNDKGTRYNVCSKPRYEEVLSRSKQVVQKWLERWRATRDGTVAEDNAMFGVEILVQ</sequence>
<evidence type="ECO:0000256" key="1">
    <source>
        <dbReference type="SAM" id="MobiDB-lite"/>
    </source>
</evidence>
<dbReference type="Proteomes" id="UP000673691">
    <property type="component" value="Unassembled WGS sequence"/>
</dbReference>
<keyword evidence="3" id="KW-1185">Reference proteome</keyword>
<organism evidence="2 3">
    <name type="scientific">Olpidium bornovanus</name>
    <dbReference type="NCBI Taxonomy" id="278681"/>
    <lineage>
        <taxon>Eukaryota</taxon>
        <taxon>Fungi</taxon>
        <taxon>Fungi incertae sedis</taxon>
        <taxon>Olpidiomycota</taxon>
        <taxon>Olpidiomycotina</taxon>
        <taxon>Olpidiomycetes</taxon>
        <taxon>Olpidiales</taxon>
        <taxon>Olpidiaceae</taxon>
        <taxon>Olpidium</taxon>
    </lineage>
</organism>
<dbReference type="AlphaFoldDB" id="A0A8H8DG37"/>
<protein>
    <submittedName>
        <fullName evidence="2">Uncharacterized protein</fullName>
    </submittedName>
</protein>
<name>A0A8H8DG37_9FUNG</name>
<accession>A0A8H8DG37</accession>
<evidence type="ECO:0000313" key="3">
    <source>
        <dbReference type="Proteomes" id="UP000673691"/>
    </source>
</evidence>
<evidence type="ECO:0000313" key="2">
    <source>
        <dbReference type="EMBL" id="KAG5456577.1"/>
    </source>
</evidence>